<sequence length="308" mass="35336">MSNHHNKQEWQVIGKTVRGSSHVRNNLPNQDAMGWWPDSKKGHSLILVVADGHGSSKSFRSDQGSRLAVNSAKQTLQDFLTEISKTDLVQNLASIKQIAELDLPKELIKNWKSEVQKNFSEHPFTDEEWIKLKNQEGIQQREQVEKNPFIAYGTTLLSIVVTDFFILYIQLGDGDILCVDEQGRTERPLRLDKRFLGNQTTSLCLPDAWKEFQVRLVPYPERMPELVLASTDGYSNSFRTEEDFIKIGKDYWEMTYSNNLIELENQLENFLKSASEQGSGDDITLGIIKRLHQNKSNNLCHNQVINQE</sequence>
<name>A0A5M3TEZ1_LIMPL</name>
<gene>
    <name evidence="3" type="ORF">NIES46_46700</name>
</gene>
<dbReference type="InterPro" id="IPR036457">
    <property type="entry name" value="PPM-type-like_dom_sf"/>
</dbReference>
<dbReference type="EMBL" id="BIMW01000203">
    <property type="protein sequence ID" value="GCE96598.1"/>
    <property type="molecule type" value="Genomic_DNA"/>
</dbReference>
<comment type="caution">
    <text evidence="3">The sequence shown here is derived from an EMBL/GenBank/DDBJ whole genome shotgun (WGS) entry which is preliminary data.</text>
</comment>
<accession>A0A5M3TEZ1</accession>
<keyword evidence="4" id="KW-1185">Reference proteome</keyword>
<proteinExistence type="predicted"/>
<evidence type="ECO:0000259" key="2">
    <source>
        <dbReference type="Pfam" id="PF13672"/>
    </source>
</evidence>
<evidence type="ECO:0000313" key="4">
    <source>
        <dbReference type="Proteomes" id="UP000326169"/>
    </source>
</evidence>
<dbReference type="GeneID" id="301685384"/>
<dbReference type="Pfam" id="PF13672">
    <property type="entry name" value="PP2C_2"/>
    <property type="match status" value="1"/>
</dbReference>
<protein>
    <recommendedName>
        <fullName evidence="2">PPM-type phosphatase domain-containing protein</fullName>
    </recommendedName>
</protein>
<evidence type="ECO:0000313" key="3">
    <source>
        <dbReference type="EMBL" id="GCE96598.1"/>
    </source>
</evidence>
<reference evidence="3 4" key="1">
    <citation type="journal article" date="2019" name="J Genomics">
        <title>The Draft Genome of a Hydrogen-producing Cyanobacterium, Arthrospira platensis NIES-46.</title>
        <authorList>
            <person name="Suzuki S."/>
            <person name="Yamaguchi H."/>
            <person name="Kawachi M."/>
        </authorList>
    </citation>
    <scope>NUCLEOTIDE SEQUENCE [LARGE SCALE GENOMIC DNA]</scope>
    <source>
        <strain evidence="3 4">NIES-46</strain>
    </source>
</reference>
<feature type="transmembrane region" description="Helical" evidence="1">
    <location>
        <begin position="149"/>
        <end position="169"/>
    </location>
</feature>
<dbReference type="SUPFAM" id="SSF81606">
    <property type="entry name" value="PP2C-like"/>
    <property type="match status" value="1"/>
</dbReference>
<organism evidence="3 4">
    <name type="scientific">Limnospira platensis NIES-46</name>
    <dbReference type="NCBI Taxonomy" id="1236695"/>
    <lineage>
        <taxon>Bacteria</taxon>
        <taxon>Bacillati</taxon>
        <taxon>Cyanobacteriota</taxon>
        <taxon>Cyanophyceae</taxon>
        <taxon>Oscillatoriophycideae</taxon>
        <taxon>Oscillatoriales</taxon>
        <taxon>Sirenicapillariaceae</taxon>
        <taxon>Limnospira</taxon>
    </lineage>
</organism>
<keyword evidence="1" id="KW-0812">Transmembrane</keyword>
<feature type="domain" description="PPM-type phosphatase" evidence="2">
    <location>
        <begin position="18"/>
        <end position="271"/>
    </location>
</feature>
<dbReference type="InterPro" id="IPR001932">
    <property type="entry name" value="PPM-type_phosphatase-like_dom"/>
</dbReference>
<evidence type="ECO:0000256" key="1">
    <source>
        <dbReference type="SAM" id="Phobius"/>
    </source>
</evidence>
<keyword evidence="1" id="KW-1133">Transmembrane helix</keyword>
<dbReference type="RefSeq" id="WP_006616385.1">
    <property type="nucleotide sequence ID" value="NZ_BIMW01000203.1"/>
</dbReference>
<dbReference type="Proteomes" id="UP000326169">
    <property type="component" value="Unassembled WGS sequence"/>
</dbReference>
<dbReference type="Gene3D" id="3.60.40.10">
    <property type="entry name" value="PPM-type phosphatase domain"/>
    <property type="match status" value="1"/>
</dbReference>
<keyword evidence="1" id="KW-0472">Membrane</keyword>